<dbReference type="Proteomes" id="UP000564704">
    <property type="component" value="Unassembled WGS sequence"/>
</dbReference>
<keyword evidence="3" id="KW-1185">Reference proteome</keyword>
<dbReference type="Gene3D" id="2.60.450.10">
    <property type="entry name" value="Lipopolysaccharide (LPS) transport protein A like domain"/>
    <property type="match status" value="1"/>
</dbReference>
<dbReference type="RefSeq" id="WP_154151040.1">
    <property type="nucleotide sequence ID" value="NZ_SZWE01000001.1"/>
</dbReference>
<dbReference type="InterPro" id="IPR026265">
    <property type="entry name" value="LptC"/>
</dbReference>
<reference evidence="2 3" key="1">
    <citation type="submission" date="2019-05" db="EMBL/GenBank/DDBJ databases">
        <title>Roseovarius bejariae sp. nov., a moderately halophylic bacterium isolated from a saline soil in Rambla Salada (Murcia).</title>
        <authorList>
            <person name="Castro D.J."/>
            <person name="Gomez-Altuve A."/>
            <person name="Reina J.C."/>
            <person name="Rodriguez M."/>
            <person name="Sampedro I."/>
            <person name="Llamas I."/>
            <person name="Martinez-Checa F."/>
        </authorList>
    </citation>
    <scope>NUCLEOTIDE SEQUENCE [LARGE SCALE GENOMIC DNA]</scope>
    <source>
        <strain evidence="2 3">A21</strain>
    </source>
</reference>
<protein>
    <submittedName>
        <fullName evidence="2">LPS export ABC transporter periplasmic protein LptC</fullName>
    </submittedName>
</protein>
<gene>
    <name evidence="2" type="primary">lptC</name>
    <name evidence="2" type="ORF">FDP25_09230</name>
</gene>
<name>A0A844CY95_9RHOB</name>
<comment type="caution">
    <text evidence="2">The sequence shown here is derived from an EMBL/GenBank/DDBJ whole genome shotgun (WGS) entry which is preliminary data.</text>
</comment>
<sequence length="204" mass="21971">MLGADNFHSRLVAWMKIILPLLALGLLSTLFLISRTVDPTKNIPITSIDLEQRADDLGATNPSFAGVTNRGDQISVRADQAKPDANDPEHLMARTVVAQLRLTSGTVIDITSNRAEMNQGTLTANLEGAVHVVTTNGYDLTTERLNTRLDRLFAETPGPVQGAAPVGTIEAGRMLLQTNDDSGAAHLLFTDGVKLLYTPQNVKE</sequence>
<dbReference type="GO" id="GO:0015221">
    <property type="term" value="F:lipopolysaccharide transmembrane transporter activity"/>
    <property type="evidence" value="ECO:0007669"/>
    <property type="project" value="InterPro"/>
</dbReference>
<dbReference type="OrthoDB" id="7871110at2"/>
<dbReference type="Pfam" id="PF06835">
    <property type="entry name" value="LptC"/>
    <property type="match status" value="1"/>
</dbReference>
<dbReference type="NCBIfam" id="TIGR04409">
    <property type="entry name" value="LptC_YrbK"/>
    <property type="match status" value="1"/>
</dbReference>
<dbReference type="InterPro" id="IPR010664">
    <property type="entry name" value="LipoPS_assembly_LptC-rel"/>
</dbReference>
<dbReference type="EMBL" id="SZWE01000001">
    <property type="protein sequence ID" value="MRU15610.1"/>
    <property type="molecule type" value="Genomic_DNA"/>
</dbReference>
<organism evidence="2 3">
    <name type="scientific">Roseovarius bejariae</name>
    <dbReference type="NCBI Taxonomy" id="2576383"/>
    <lineage>
        <taxon>Bacteria</taxon>
        <taxon>Pseudomonadati</taxon>
        <taxon>Pseudomonadota</taxon>
        <taxon>Alphaproteobacteria</taxon>
        <taxon>Rhodobacterales</taxon>
        <taxon>Roseobacteraceae</taxon>
        <taxon>Roseovarius</taxon>
    </lineage>
</organism>
<keyword evidence="1" id="KW-0812">Transmembrane</keyword>
<proteinExistence type="predicted"/>
<dbReference type="AlphaFoldDB" id="A0A844CY95"/>
<dbReference type="GO" id="GO:0005886">
    <property type="term" value="C:plasma membrane"/>
    <property type="evidence" value="ECO:0007669"/>
    <property type="project" value="InterPro"/>
</dbReference>
<evidence type="ECO:0000256" key="1">
    <source>
        <dbReference type="SAM" id="Phobius"/>
    </source>
</evidence>
<evidence type="ECO:0000313" key="2">
    <source>
        <dbReference type="EMBL" id="MRU15610.1"/>
    </source>
</evidence>
<feature type="transmembrane region" description="Helical" evidence="1">
    <location>
        <begin position="12"/>
        <end position="33"/>
    </location>
</feature>
<keyword evidence="1" id="KW-0472">Membrane</keyword>
<accession>A0A844CY95</accession>
<evidence type="ECO:0000313" key="3">
    <source>
        <dbReference type="Proteomes" id="UP000564704"/>
    </source>
</evidence>
<keyword evidence="1" id="KW-1133">Transmembrane helix</keyword>